<gene>
    <name evidence="1" type="primary">Nfu_g_1_019856</name>
</gene>
<dbReference type="EMBL" id="HADW01002842">
    <property type="protein sequence ID" value="SBP04242.1"/>
    <property type="molecule type" value="Transcribed_RNA"/>
</dbReference>
<protein>
    <submittedName>
        <fullName evidence="1">Uncharacterized protein</fullName>
    </submittedName>
</protein>
<name>A0A1A7WE20_9TELE</name>
<accession>A0A1A7WE20</accession>
<organism evidence="1">
    <name type="scientific">Iconisemion striatum</name>
    <dbReference type="NCBI Taxonomy" id="60296"/>
    <lineage>
        <taxon>Eukaryota</taxon>
        <taxon>Metazoa</taxon>
        <taxon>Chordata</taxon>
        <taxon>Craniata</taxon>
        <taxon>Vertebrata</taxon>
        <taxon>Euteleostomi</taxon>
        <taxon>Actinopterygii</taxon>
        <taxon>Neopterygii</taxon>
        <taxon>Teleostei</taxon>
        <taxon>Neoteleostei</taxon>
        <taxon>Acanthomorphata</taxon>
        <taxon>Ovalentaria</taxon>
        <taxon>Atherinomorphae</taxon>
        <taxon>Cyprinodontiformes</taxon>
        <taxon>Nothobranchiidae</taxon>
        <taxon>Iconisemion</taxon>
    </lineage>
</organism>
<reference evidence="1" key="2">
    <citation type="submission" date="2016-06" db="EMBL/GenBank/DDBJ databases">
        <title>The genome of a short-lived fish provides insights into sex chromosome evolution and the genetic control of aging.</title>
        <authorList>
            <person name="Reichwald K."/>
            <person name="Felder M."/>
            <person name="Petzold A."/>
            <person name="Koch P."/>
            <person name="Groth M."/>
            <person name="Platzer M."/>
        </authorList>
    </citation>
    <scope>NUCLEOTIDE SEQUENCE</scope>
    <source>
        <tissue evidence="1">Brain</tissue>
    </source>
</reference>
<dbReference type="EMBL" id="HADX01005539">
    <property type="protein sequence ID" value="SBP27771.1"/>
    <property type="molecule type" value="Transcribed_RNA"/>
</dbReference>
<feature type="non-terminal residue" evidence="1">
    <location>
        <position position="1"/>
    </location>
</feature>
<sequence length="128" mass="14448">NSSTKKKPMTAAMFISYTGTNSEIGLLLAGQLQTQTQLPLPAGFGPNLVPNRSMQEMSSGFSILHCKFQSSELRMDVWIIVMFSLNVDKKEKHEHDVTSYILHLSTTYPCMLLTISTYKIFLRCTFGY</sequence>
<evidence type="ECO:0000313" key="1">
    <source>
        <dbReference type="EMBL" id="SBP04242.1"/>
    </source>
</evidence>
<reference evidence="1" key="1">
    <citation type="submission" date="2016-05" db="EMBL/GenBank/DDBJ databases">
        <authorList>
            <person name="Lavstsen T."/>
            <person name="Jespersen J.S."/>
        </authorList>
    </citation>
    <scope>NUCLEOTIDE SEQUENCE</scope>
    <source>
        <tissue evidence="1">Brain</tissue>
    </source>
</reference>
<feature type="non-terminal residue" evidence="1">
    <location>
        <position position="128"/>
    </location>
</feature>
<dbReference type="AlphaFoldDB" id="A0A1A7WE20"/>
<proteinExistence type="predicted"/>